<feature type="signal peptide" evidence="1">
    <location>
        <begin position="1"/>
        <end position="35"/>
    </location>
</feature>
<name>A0A4U8Z2C3_METTU</name>
<reference evidence="2 3" key="1">
    <citation type="submission" date="2019-03" db="EMBL/GenBank/DDBJ databases">
        <authorList>
            <person name="Kox A.R. M."/>
        </authorList>
    </citation>
    <scope>NUCLEOTIDE SEQUENCE [LARGE SCALE GENOMIC DNA]</scope>
    <source>
        <strain evidence="2">MTUNDRAET4 annotated genome</strain>
    </source>
</reference>
<protein>
    <recommendedName>
        <fullName evidence="4">Porin</fullName>
    </recommendedName>
</protein>
<evidence type="ECO:0000313" key="3">
    <source>
        <dbReference type="Proteomes" id="UP000294360"/>
    </source>
</evidence>
<evidence type="ECO:0008006" key="4">
    <source>
        <dbReference type="Google" id="ProtNLM"/>
    </source>
</evidence>
<keyword evidence="1" id="KW-0732">Signal</keyword>
<dbReference type="AlphaFoldDB" id="A0A4U8Z2C3"/>
<dbReference type="Proteomes" id="UP000294360">
    <property type="component" value="Chromosome"/>
</dbReference>
<organism evidence="2 3">
    <name type="scientific">Methylocella tundrae</name>
    <dbReference type="NCBI Taxonomy" id="227605"/>
    <lineage>
        <taxon>Bacteria</taxon>
        <taxon>Pseudomonadati</taxon>
        <taxon>Pseudomonadota</taxon>
        <taxon>Alphaproteobacteria</taxon>
        <taxon>Hyphomicrobiales</taxon>
        <taxon>Beijerinckiaceae</taxon>
        <taxon>Methylocella</taxon>
    </lineage>
</organism>
<sequence length="550" mass="57068">MANRIGRSRSRRRGAYMAMAGVMATVLMGVSAARADVTDELLDQLKSKGVLTKAEYAKLKQRHAAEVAAKHAPGPTGPTGGNGRYVTSLDKGIGFHIPGTSVVTKDNGVVTVGDVDVKLTGALVFFGAESFKTSYTGTAGLATGPFVPGAFPPAPIGVGGGVVGGSPYNNSNAIRAGLLPSNVVLSLATNQMGWDLGFTAGAYFGGNNVFPGAANANGAGSPIGLGTPGIDLRQVFGTIGTPEYGTLKIGRDLGLFGGDAILNDFTLFGVGTPAGNAAPGNTSLGRIGLGYVYADWIPQITYTTPVWNGFTASVGMFTPLDAINTTDTAAVGFALPGYGPSVGFSSGTMTAHDQPQFQGKIKYVGQFTPDVKLTAWADGITQLQRVESGDAVVGGFVPGFGYTSASPGQSVRSVGVDGGVRVDWGGFSAVGYGYWGSALGTTGLFYAAVSPNGQARKSSGFYGEAEYTFWDRWTLGGSFGASYLEANSFDYTQSYVPWMVRSNQSWIGFTRYKLTDWVAFQAEFIQSRSISQSAGSAKSNAIVGGTTFFF</sequence>
<feature type="chain" id="PRO_5020427641" description="Porin" evidence="1">
    <location>
        <begin position="36"/>
        <end position="550"/>
    </location>
</feature>
<dbReference type="KEGG" id="mtun:MTUNDRAET4_2667"/>
<dbReference type="SUPFAM" id="SSF56935">
    <property type="entry name" value="Porins"/>
    <property type="match status" value="1"/>
</dbReference>
<evidence type="ECO:0000256" key="1">
    <source>
        <dbReference type="SAM" id="SignalP"/>
    </source>
</evidence>
<gene>
    <name evidence="2" type="ORF">MTUNDRAET4_2667</name>
</gene>
<proteinExistence type="predicted"/>
<accession>A0A4U8Z2C3</accession>
<dbReference type="EMBL" id="LR536450">
    <property type="protein sequence ID" value="VFU09554.1"/>
    <property type="molecule type" value="Genomic_DNA"/>
</dbReference>
<evidence type="ECO:0000313" key="2">
    <source>
        <dbReference type="EMBL" id="VFU09554.1"/>
    </source>
</evidence>